<dbReference type="Proteomes" id="UP000499080">
    <property type="component" value="Unassembled WGS sequence"/>
</dbReference>
<keyword evidence="3" id="KW-1185">Reference proteome</keyword>
<comment type="caution">
    <text evidence="2">The sequence shown here is derived from an EMBL/GenBank/DDBJ whole genome shotgun (WGS) entry which is preliminary data.</text>
</comment>
<evidence type="ECO:0000313" key="1">
    <source>
        <dbReference type="EMBL" id="GBM88065.1"/>
    </source>
</evidence>
<dbReference type="AlphaFoldDB" id="A0A4Y2JFZ0"/>
<sequence length="105" mass="12034">MLLDTLLQNVRVLESRQEADLIMREGLPSLLTVVGMVHLRADSALRMVEMVMAGMWEPERFPGRVLGRNGNMFGFKMFHILTGCFRFCVGKRITQISDSHFLCFL</sequence>
<evidence type="ECO:0000313" key="2">
    <source>
        <dbReference type="EMBL" id="GBM88076.1"/>
    </source>
</evidence>
<proteinExistence type="predicted"/>
<reference evidence="2 3" key="1">
    <citation type="journal article" date="2019" name="Sci. Rep.">
        <title>Orb-weaving spider Araneus ventricosus genome elucidates the spidroin gene catalogue.</title>
        <authorList>
            <person name="Kono N."/>
            <person name="Nakamura H."/>
            <person name="Ohtoshi R."/>
            <person name="Moran D.A.P."/>
            <person name="Shinohara A."/>
            <person name="Yoshida Y."/>
            <person name="Fujiwara M."/>
            <person name="Mori M."/>
            <person name="Tomita M."/>
            <person name="Arakawa K."/>
        </authorList>
    </citation>
    <scope>NUCLEOTIDE SEQUENCE [LARGE SCALE GENOMIC DNA]</scope>
</reference>
<dbReference type="EMBL" id="BGPR01110096">
    <property type="protein sequence ID" value="GBM88065.1"/>
    <property type="molecule type" value="Genomic_DNA"/>
</dbReference>
<name>A0A4Y2JFZ0_ARAVE</name>
<evidence type="ECO:0000313" key="3">
    <source>
        <dbReference type="Proteomes" id="UP000499080"/>
    </source>
</evidence>
<gene>
    <name evidence="2" type="ORF">AVEN_158565_1</name>
    <name evidence="1" type="ORF">AVEN_22723_1</name>
</gene>
<organism evidence="2 3">
    <name type="scientific">Araneus ventricosus</name>
    <name type="common">Orbweaver spider</name>
    <name type="synonym">Epeira ventricosa</name>
    <dbReference type="NCBI Taxonomy" id="182803"/>
    <lineage>
        <taxon>Eukaryota</taxon>
        <taxon>Metazoa</taxon>
        <taxon>Ecdysozoa</taxon>
        <taxon>Arthropoda</taxon>
        <taxon>Chelicerata</taxon>
        <taxon>Arachnida</taxon>
        <taxon>Araneae</taxon>
        <taxon>Araneomorphae</taxon>
        <taxon>Entelegynae</taxon>
        <taxon>Araneoidea</taxon>
        <taxon>Araneidae</taxon>
        <taxon>Araneus</taxon>
    </lineage>
</organism>
<dbReference type="EMBL" id="BGPR01110101">
    <property type="protein sequence ID" value="GBM88076.1"/>
    <property type="molecule type" value="Genomic_DNA"/>
</dbReference>
<protein>
    <submittedName>
        <fullName evidence="2">Uncharacterized protein</fullName>
    </submittedName>
</protein>
<accession>A0A4Y2JFZ0</accession>